<dbReference type="Gene3D" id="3.40.50.2300">
    <property type="match status" value="2"/>
</dbReference>
<comment type="similarity">
    <text evidence="2">Belongs to the bacterial solute-binding protein 2 family.</text>
</comment>
<dbReference type="Pfam" id="PF13407">
    <property type="entry name" value="Peripla_BP_4"/>
    <property type="match status" value="1"/>
</dbReference>
<dbReference type="SUPFAM" id="SSF53822">
    <property type="entry name" value="Periplasmic binding protein-like I"/>
    <property type="match status" value="1"/>
</dbReference>
<dbReference type="GO" id="GO:0030313">
    <property type="term" value="C:cell envelope"/>
    <property type="evidence" value="ECO:0007669"/>
    <property type="project" value="UniProtKB-SubCell"/>
</dbReference>
<dbReference type="Proteomes" id="UP000245362">
    <property type="component" value="Unassembled WGS sequence"/>
</dbReference>
<name>A0A2U3B949_9VIBR</name>
<keyword evidence="4" id="KW-0732">Signal</keyword>
<proteinExistence type="inferred from homology"/>
<feature type="domain" description="Periplasmic binding protein" evidence="5">
    <location>
        <begin position="38"/>
        <end position="290"/>
    </location>
</feature>
<comment type="caution">
    <text evidence="6">The sequence shown here is derived from an EMBL/GenBank/DDBJ whole genome shotgun (WGS) entry which is preliminary data.</text>
</comment>
<evidence type="ECO:0000256" key="1">
    <source>
        <dbReference type="ARBA" id="ARBA00004196"/>
    </source>
</evidence>
<dbReference type="OrthoDB" id="4827464at2"/>
<dbReference type="InterPro" id="IPR025997">
    <property type="entry name" value="SBP_2_dom"/>
</dbReference>
<protein>
    <recommendedName>
        <fullName evidence="3">Autoinducer 2-binding periplasmic protein LuxP</fullName>
    </recommendedName>
</protein>
<dbReference type="PANTHER" id="PTHR46847:SF1">
    <property type="entry name" value="D-ALLOSE-BINDING PERIPLASMIC PROTEIN-RELATED"/>
    <property type="match status" value="1"/>
</dbReference>
<evidence type="ECO:0000259" key="5">
    <source>
        <dbReference type="Pfam" id="PF13407"/>
    </source>
</evidence>
<dbReference type="RefSeq" id="WP_109319892.1">
    <property type="nucleotide sequence ID" value="NZ_QFWT01000005.1"/>
</dbReference>
<organism evidence="6 7">
    <name type="scientific">Vibrio albus</name>
    <dbReference type="NCBI Taxonomy" id="2200953"/>
    <lineage>
        <taxon>Bacteria</taxon>
        <taxon>Pseudomonadati</taxon>
        <taxon>Pseudomonadota</taxon>
        <taxon>Gammaproteobacteria</taxon>
        <taxon>Vibrionales</taxon>
        <taxon>Vibrionaceae</taxon>
        <taxon>Vibrio</taxon>
    </lineage>
</organism>
<dbReference type="GO" id="GO:0055085">
    <property type="term" value="P:transmembrane transport"/>
    <property type="evidence" value="ECO:0007669"/>
    <property type="project" value="UniProtKB-ARBA"/>
</dbReference>
<gene>
    <name evidence="6" type="ORF">DI392_10655</name>
</gene>
<dbReference type="AlphaFoldDB" id="A0A2U3B949"/>
<dbReference type="GO" id="GO:0030246">
    <property type="term" value="F:carbohydrate binding"/>
    <property type="evidence" value="ECO:0007669"/>
    <property type="project" value="UniProtKB-ARBA"/>
</dbReference>
<dbReference type="EMBL" id="QFWT01000005">
    <property type="protein sequence ID" value="PWI33308.1"/>
    <property type="molecule type" value="Genomic_DNA"/>
</dbReference>
<evidence type="ECO:0000256" key="2">
    <source>
        <dbReference type="ARBA" id="ARBA00007639"/>
    </source>
</evidence>
<reference evidence="6 7" key="1">
    <citation type="submission" date="2018-05" db="EMBL/GenBank/DDBJ databases">
        <title>Vibrio limimaris sp. nov., isolated from marine sediment.</title>
        <authorList>
            <person name="Li C.-M."/>
        </authorList>
    </citation>
    <scope>NUCLEOTIDE SEQUENCE [LARGE SCALE GENOMIC DNA]</scope>
    <source>
        <strain evidence="6 7">E4404</strain>
    </source>
</reference>
<evidence type="ECO:0000256" key="3">
    <source>
        <dbReference type="ARBA" id="ARBA00022181"/>
    </source>
</evidence>
<sequence length="315" mass="34627">MIRPCFSLTFANLILYLSVLTATVLSPAYGKLITVTVSQEDNFRNLISSGIETTVDQIPGDEVYIDSAGGNFQTQYEQVKSYVDVGADAIIILSDGNEEQNKKFFEFAKKVPLIFINAEPVSDLSSMPPNTLYVGSNEVDSGTMQMEELARQANYRGKVALLIGEATHPAAVTRTQDVKDVMSKYPDMELVVSKAANWQRNQAYKVVTDWLKQNIEFDILVANNDEMILGAIMALKDAGRDPNSVLTGGIDATPDALRSVASGELNVTVLQDALGQAKSAVEASYQMMANQHVPSPHWVPFRLVTSDNYEQFLKD</sequence>
<comment type="subcellular location">
    <subcellularLocation>
        <location evidence="1">Cell envelope</location>
    </subcellularLocation>
</comment>
<keyword evidence="7" id="KW-1185">Reference proteome</keyword>
<dbReference type="InterPro" id="IPR028082">
    <property type="entry name" value="Peripla_BP_I"/>
</dbReference>
<evidence type="ECO:0000313" key="7">
    <source>
        <dbReference type="Proteomes" id="UP000245362"/>
    </source>
</evidence>
<dbReference type="PANTHER" id="PTHR46847">
    <property type="entry name" value="D-ALLOSE-BINDING PERIPLASMIC PROTEIN-RELATED"/>
    <property type="match status" value="1"/>
</dbReference>
<evidence type="ECO:0000313" key="6">
    <source>
        <dbReference type="EMBL" id="PWI33308.1"/>
    </source>
</evidence>
<accession>A0A2U3B949</accession>
<evidence type="ECO:0000256" key="4">
    <source>
        <dbReference type="ARBA" id="ARBA00022729"/>
    </source>
</evidence>